<dbReference type="KEGG" id="blac:94344725"/>
<evidence type="ECO:0000259" key="3">
    <source>
        <dbReference type="Pfam" id="PF10159"/>
    </source>
</evidence>
<dbReference type="InterPro" id="IPR019315">
    <property type="entry name" value="MMTA2_N"/>
</dbReference>
<evidence type="ECO:0000313" key="4">
    <source>
        <dbReference type="EMBL" id="TDH68412.1"/>
    </source>
</evidence>
<feature type="compositionally biased region" description="Basic residues" evidence="2">
    <location>
        <begin position="299"/>
        <end position="328"/>
    </location>
</feature>
<evidence type="ECO:0000256" key="1">
    <source>
        <dbReference type="SAM" id="Coils"/>
    </source>
</evidence>
<protein>
    <recommendedName>
        <fullName evidence="3">Multiple myeloma tumor-associated protein 2-like N-terminal domain-containing protein</fullName>
    </recommendedName>
</protein>
<feature type="region of interest" description="Disordered" evidence="2">
    <location>
        <begin position="236"/>
        <end position="353"/>
    </location>
</feature>
<dbReference type="Proteomes" id="UP000294530">
    <property type="component" value="Unassembled WGS sequence"/>
</dbReference>
<feature type="compositionally biased region" description="Basic and acidic residues" evidence="2">
    <location>
        <begin position="236"/>
        <end position="255"/>
    </location>
</feature>
<feature type="domain" description="Multiple myeloma tumor-associated protein 2-like N-terminal" evidence="3">
    <location>
        <begin position="76"/>
        <end position="151"/>
    </location>
</feature>
<dbReference type="InterPro" id="IPR039207">
    <property type="entry name" value="MMTAG2-like"/>
</dbReference>
<dbReference type="RefSeq" id="XP_067817911.1">
    <property type="nucleotide sequence ID" value="XM_067959054.1"/>
</dbReference>
<sequence>MYAEAIVRSVIQTHTPISRIREDPKTVNIDPAPILPLVLLVKIPPPLAPLCSAFDTRSKPFTFVMSFGKTNYRVGGTRGGADQFKWDDVKNDKYRENYLGHSVQAPVGRWQKNKDLTWYAKATQSQRAEALESERAIAKQRDEDLMNEALGIAPKKSREPIDSLSASEMKELLKRGEAERDGTSVERVEGLGAAPVNSLGLKTGIKRTLVERYKDQLLSGKADITYALPGSIAVPRSEKEAKTARKEARDTEKAVKKIKKKEKKERKNEKKARWNREVKHRKEKEERSRDSRSQSPRISMRRSRSSSLHYRKRSRSCIRSSKRTRHYSPTREDKTHTNLHVSTRKRSRSRRRK</sequence>
<accession>A0A976FKC7</accession>
<dbReference type="Pfam" id="PF10159">
    <property type="entry name" value="MMtag"/>
    <property type="match status" value="1"/>
</dbReference>
<feature type="compositionally biased region" description="Basic and acidic residues" evidence="2">
    <location>
        <begin position="283"/>
        <end position="292"/>
    </location>
</feature>
<dbReference type="OrthoDB" id="5390672at2759"/>
<feature type="compositionally biased region" description="Basic and acidic residues" evidence="2">
    <location>
        <begin position="265"/>
        <end position="277"/>
    </location>
</feature>
<keyword evidence="5" id="KW-1185">Reference proteome</keyword>
<evidence type="ECO:0000313" key="5">
    <source>
        <dbReference type="Proteomes" id="UP000294530"/>
    </source>
</evidence>
<organism evidence="4 5">
    <name type="scientific">Bremia lactucae</name>
    <name type="common">Lettuce downy mildew</name>
    <dbReference type="NCBI Taxonomy" id="4779"/>
    <lineage>
        <taxon>Eukaryota</taxon>
        <taxon>Sar</taxon>
        <taxon>Stramenopiles</taxon>
        <taxon>Oomycota</taxon>
        <taxon>Peronosporomycetes</taxon>
        <taxon>Peronosporales</taxon>
        <taxon>Peronosporaceae</taxon>
        <taxon>Bremia</taxon>
    </lineage>
</organism>
<dbReference type="PANTHER" id="PTHR14580:SF0">
    <property type="entry name" value="MULTIPLE MYELOMA TUMOR-ASSOCIATED PROTEIN 2"/>
    <property type="match status" value="1"/>
</dbReference>
<name>A0A976FKC7_BRELC</name>
<dbReference type="AlphaFoldDB" id="A0A976FKC7"/>
<dbReference type="PANTHER" id="PTHR14580">
    <property type="entry name" value="MULTIPLE MYELOMA TUMOR-ASSOCIATED PROTEIN 2 FAMILY MEMBER"/>
    <property type="match status" value="1"/>
</dbReference>
<feature type="compositionally biased region" description="Basic residues" evidence="2">
    <location>
        <begin position="342"/>
        <end position="353"/>
    </location>
</feature>
<gene>
    <name evidence="4" type="ORF">CCR75_000949</name>
</gene>
<comment type="caution">
    <text evidence="4">The sequence shown here is derived from an EMBL/GenBank/DDBJ whole genome shotgun (WGS) entry which is preliminary data.</text>
</comment>
<feature type="coiled-coil region" evidence="1">
    <location>
        <begin position="121"/>
        <end position="148"/>
    </location>
</feature>
<keyword evidence="1" id="KW-0175">Coiled coil</keyword>
<dbReference type="EMBL" id="SHOA02000016">
    <property type="protein sequence ID" value="TDH68412.1"/>
    <property type="molecule type" value="Genomic_DNA"/>
</dbReference>
<proteinExistence type="predicted"/>
<evidence type="ECO:0000256" key="2">
    <source>
        <dbReference type="SAM" id="MobiDB-lite"/>
    </source>
</evidence>
<dbReference type="GeneID" id="94344725"/>
<reference evidence="4 5" key="1">
    <citation type="journal article" date="2021" name="Genome Biol.">
        <title>AFLAP: assembly-free linkage analysis pipeline using k-mers from genome sequencing data.</title>
        <authorList>
            <person name="Fletcher K."/>
            <person name="Zhang L."/>
            <person name="Gil J."/>
            <person name="Han R."/>
            <person name="Cavanaugh K."/>
            <person name="Michelmore R."/>
        </authorList>
    </citation>
    <scope>NUCLEOTIDE SEQUENCE [LARGE SCALE GENOMIC DNA]</scope>
    <source>
        <strain evidence="4 5">SF5</strain>
    </source>
</reference>